<reference evidence="2 3" key="1">
    <citation type="submission" date="2019-07" db="EMBL/GenBank/DDBJ databases">
        <title>Qingshengfaniella alkalisoli gen. nov., sp. nov., isolated from saline soil.</title>
        <authorList>
            <person name="Xu L."/>
            <person name="Huang X.-X."/>
            <person name="Sun J.-Q."/>
        </authorList>
    </citation>
    <scope>NUCLEOTIDE SEQUENCE [LARGE SCALE GENOMIC DNA]</scope>
    <source>
        <strain evidence="2 3">DSM 27279</strain>
    </source>
</reference>
<feature type="compositionally biased region" description="Pro residues" evidence="1">
    <location>
        <begin position="69"/>
        <end position="80"/>
    </location>
</feature>
<feature type="compositionally biased region" description="Low complexity" evidence="1">
    <location>
        <begin position="56"/>
        <end position="68"/>
    </location>
</feature>
<name>A0A556A970_9BURK</name>
<dbReference type="EMBL" id="VLTJ01000041">
    <property type="protein sequence ID" value="TSH89433.1"/>
    <property type="molecule type" value="Genomic_DNA"/>
</dbReference>
<feature type="region of interest" description="Disordered" evidence="1">
    <location>
        <begin position="56"/>
        <end position="121"/>
    </location>
</feature>
<sequence length="134" mass="13488">MLEAVHLHPPLMPGMSALLRRLPVGEPSDAVQASRRALGWFAVRARVALPMQSAAREAAAASVSGPSATVPPPASAPPSSAPDEACAGLWCIEHGRPPPDAGQPAMPAPDATPAPPRAPPDAGEACGVILCCAP</sequence>
<evidence type="ECO:0000256" key="1">
    <source>
        <dbReference type="SAM" id="MobiDB-lite"/>
    </source>
</evidence>
<feature type="compositionally biased region" description="Pro residues" evidence="1">
    <location>
        <begin position="98"/>
        <end position="119"/>
    </location>
</feature>
<protein>
    <submittedName>
        <fullName evidence="2">Uncharacterized protein</fullName>
    </submittedName>
</protein>
<gene>
    <name evidence="2" type="ORF">FOZ76_24075</name>
</gene>
<evidence type="ECO:0000313" key="2">
    <source>
        <dbReference type="EMBL" id="TSH89433.1"/>
    </source>
</evidence>
<dbReference type="AlphaFoldDB" id="A0A556A970"/>
<dbReference type="Proteomes" id="UP000318405">
    <property type="component" value="Unassembled WGS sequence"/>
</dbReference>
<keyword evidence="3" id="KW-1185">Reference proteome</keyword>
<organism evidence="2 3">
    <name type="scientific">Verticiella sediminum</name>
    <dbReference type="NCBI Taxonomy" id="1247510"/>
    <lineage>
        <taxon>Bacteria</taxon>
        <taxon>Pseudomonadati</taxon>
        <taxon>Pseudomonadota</taxon>
        <taxon>Betaproteobacteria</taxon>
        <taxon>Burkholderiales</taxon>
        <taxon>Alcaligenaceae</taxon>
        <taxon>Verticiella</taxon>
    </lineage>
</organism>
<proteinExistence type="predicted"/>
<accession>A0A556A970</accession>
<evidence type="ECO:0000313" key="3">
    <source>
        <dbReference type="Proteomes" id="UP000318405"/>
    </source>
</evidence>
<comment type="caution">
    <text evidence="2">The sequence shown here is derived from an EMBL/GenBank/DDBJ whole genome shotgun (WGS) entry which is preliminary data.</text>
</comment>